<dbReference type="EC" id="2.3.1.-" evidence="2"/>
<dbReference type="PROSITE" id="PS51186">
    <property type="entry name" value="GNAT"/>
    <property type="match status" value="1"/>
</dbReference>
<gene>
    <name evidence="2" type="ORF">MFFC18_24220</name>
</gene>
<evidence type="ECO:0000259" key="1">
    <source>
        <dbReference type="PROSITE" id="PS51186"/>
    </source>
</evidence>
<dbReference type="Gene3D" id="3.40.630.30">
    <property type="match status" value="1"/>
</dbReference>
<dbReference type="InterPro" id="IPR000182">
    <property type="entry name" value="GNAT_dom"/>
</dbReference>
<dbReference type="InterPro" id="IPR016181">
    <property type="entry name" value="Acyl_CoA_acyltransferase"/>
</dbReference>
<dbReference type="EMBL" id="CP042912">
    <property type="protein sequence ID" value="QEG22541.1"/>
    <property type="molecule type" value="Genomic_DNA"/>
</dbReference>
<proteinExistence type="predicted"/>
<dbReference type="AlphaFoldDB" id="A0A5B9PIF3"/>
<evidence type="ECO:0000313" key="2">
    <source>
        <dbReference type="EMBL" id="QEG22541.1"/>
    </source>
</evidence>
<dbReference type="KEGG" id="mff:MFFC18_24220"/>
<feature type="domain" description="N-acetyltransferase" evidence="1">
    <location>
        <begin position="34"/>
        <end position="192"/>
    </location>
</feature>
<dbReference type="Proteomes" id="UP000322214">
    <property type="component" value="Chromosome"/>
</dbReference>
<dbReference type="GO" id="GO:0016747">
    <property type="term" value="F:acyltransferase activity, transferring groups other than amino-acyl groups"/>
    <property type="evidence" value="ECO:0007669"/>
    <property type="project" value="InterPro"/>
</dbReference>
<sequence length="192" mass="21405">MGFGETELVTTRPEVTMDVKDYFVESTLRDGSPVILRAIRPTDKQALQTALQNLGSDSRYSRFFYPKRKLTDRELKFYTELDFERHVAIGVGLIEDDESLPIGIARYIVDDADPTRAEVAFTVADEFQSLGVGSLLLKHLSLLAVKSGVGKFAATTFAENEKMIRVFARSNRPMSCETADGMITVTIDLLTN</sequence>
<reference evidence="2 3" key="1">
    <citation type="submission" date="2019-08" db="EMBL/GenBank/DDBJ databases">
        <title>Deep-cultivation of Planctomycetes and their phenomic and genomic characterization uncovers novel biology.</title>
        <authorList>
            <person name="Wiegand S."/>
            <person name="Jogler M."/>
            <person name="Boedeker C."/>
            <person name="Pinto D."/>
            <person name="Vollmers J."/>
            <person name="Rivas-Marin E."/>
            <person name="Kohn T."/>
            <person name="Peeters S.H."/>
            <person name="Heuer A."/>
            <person name="Rast P."/>
            <person name="Oberbeckmann S."/>
            <person name="Bunk B."/>
            <person name="Jeske O."/>
            <person name="Meyerdierks A."/>
            <person name="Storesund J.E."/>
            <person name="Kallscheuer N."/>
            <person name="Luecker S."/>
            <person name="Lage O.M."/>
            <person name="Pohl T."/>
            <person name="Merkel B.J."/>
            <person name="Hornburger P."/>
            <person name="Mueller R.-W."/>
            <person name="Bruemmer F."/>
            <person name="Labrenz M."/>
            <person name="Spormann A.M."/>
            <person name="Op den Camp H."/>
            <person name="Overmann J."/>
            <person name="Amann R."/>
            <person name="Jetten M.S.M."/>
            <person name="Mascher T."/>
            <person name="Medema M.H."/>
            <person name="Devos D.P."/>
            <person name="Kaster A.-K."/>
            <person name="Ovreas L."/>
            <person name="Rohde M."/>
            <person name="Galperin M.Y."/>
            <person name="Jogler C."/>
        </authorList>
    </citation>
    <scope>NUCLEOTIDE SEQUENCE [LARGE SCALE GENOMIC DNA]</scope>
    <source>
        <strain evidence="2 3">FC18</strain>
    </source>
</reference>
<dbReference type="Pfam" id="PF00583">
    <property type="entry name" value="Acetyltransf_1"/>
    <property type="match status" value="1"/>
</dbReference>
<protein>
    <submittedName>
        <fullName evidence="2">Acetyltransferase Pat</fullName>
        <ecNumber evidence="2">2.3.1.-</ecNumber>
    </submittedName>
</protein>
<dbReference type="SUPFAM" id="SSF55729">
    <property type="entry name" value="Acyl-CoA N-acyltransferases (Nat)"/>
    <property type="match status" value="1"/>
</dbReference>
<evidence type="ECO:0000313" key="3">
    <source>
        <dbReference type="Proteomes" id="UP000322214"/>
    </source>
</evidence>
<dbReference type="STRING" id="980251.GCA_001642875_04773"/>
<organism evidence="2 3">
    <name type="scientific">Mariniblastus fucicola</name>
    <dbReference type="NCBI Taxonomy" id="980251"/>
    <lineage>
        <taxon>Bacteria</taxon>
        <taxon>Pseudomonadati</taxon>
        <taxon>Planctomycetota</taxon>
        <taxon>Planctomycetia</taxon>
        <taxon>Pirellulales</taxon>
        <taxon>Pirellulaceae</taxon>
        <taxon>Mariniblastus</taxon>
    </lineage>
</organism>
<keyword evidence="3" id="KW-1185">Reference proteome</keyword>
<name>A0A5B9PIF3_9BACT</name>
<keyword evidence="2" id="KW-0012">Acyltransferase</keyword>
<accession>A0A5B9PIF3</accession>
<keyword evidence="2" id="KW-0808">Transferase</keyword>